<evidence type="ECO:0000259" key="1">
    <source>
        <dbReference type="PROSITE" id="PS50943"/>
    </source>
</evidence>
<dbReference type="Gene3D" id="1.10.260.40">
    <property type="entry name" value="lambda repressor-like DNA-binding domains"/>
    <property type="match status" value="1"/>
</dbReference>
<feature type="domain" description="HTH cro/C1-type" evidence="1">
    <location>
        <begin position="19"/>
        <end position="73"/>
    </location>
</feature>
<evidence type="ECO:0000313" key="2">
    <source>
        <dbReference type="EMBL" id="QQB89564.1"/>
    </source>
</evidence>
<dbReference type="EMBL" id="CP066026">
    <property type="protein sequence ID" value="QQB89564.1"/>
    <property type="molecule type" value="Genomic_DNA"/>
</dbReference>
<sequence>MDETSQGVRDDGLLRSAVLKSVRKLRGLSTADLATALNMPLRTYEHFEGGHGRLNLDYMHRFAEATGSDFHGLMHAIAIGSPAFAVRTADNKFMTTFTIFLQAYDRRMGDRIRDLDARSLIAAFGEMFEALAEVGGRRADEAETFLEEGQEGLSARRPRPGR</sequence>
<dbReference type="RefSeq" id="WP_198478750.1">
    <property type="nucleotide sequence ID" value="NZ_BJNC01000007.1"/>
</dbReference>
<dbReference type="SUPFAM" id="SSF47413">
    <property type="entry name" value="lambda repressor-like DNA-binding domains"/>
    <property type="match status" value="1"/>
</dbReference>
<dbReference type="CDD" id="cd00093">
    <property type="entry name" value="HTH_XRE"/>
    <property type="match status" value="1"/>
</dbReference>
<protein>
    <submittedName>
        <fullName evidence="2">Helix-turn-helix transcriptional regulator</fullName>
    </submittedName>
</protein>
<proteinExistence type="predicted"/>
<name>A0A7T4GIL0_BREDI</name>
<reference evidence="2 3" key="1">
    <citation type="submission" date="2020-12" db="EMBL/GenBank/DDBJ databases">
        <title>FDA dAtabase for Regulatory Grade micrObial Sequences (FDA-ARGOS): Supporting development and validation of Infectious Disease Dx tests.</title>
        <authorList>
            <person name="Kerrigan L."/>
            <person name="Long C."/>
            <person name="Tallon L."/>
            <person name="Sadzewicz L."/>
            <person name="Zhao X."/>
            <person name="Boylan J."/>
            <person name="Ott S."/>
            <person name="Bowen H."/>
            <person name="Vavikolanu K."/>
            <person name="Mehta A."/>
            <person name="Aluvathingal J."/>
            <person name="Nadendla S."/>
            <person name="Yan Y."/>
            <person name="Sichtig H."/>
        </authorList>
    </citation>
    <scope>NUCLEOTIDE SEQUENCE [LARGE SCALE GENOMIC DNA]</scope>
    <source>
        <strain evidence="2 3">FDAARGOS_1026</strain>
    </source>
</reference>
<accession>A0A7T4GIL0</accession>
<gene>
    <name evidence="2" type="ORF">I6H83_03735</name>
</gene>
<dbReference type="Proteomes" id="UP000596117">
    <property type="component" value="Chromosome"/>
</dbReference>
<dbReference type="SMART" id="SM00530">
    <property type="entry name" value="HTH_XRE"/>
    <property type="match status" value="1"/>
</dbReference>
<organism evidence="2 3">
    <name type="scientific">Brevundimonas diminuta</name>
    <name type="common">Pseudomonas diminuta</name>
    <dbReference type="NCBI Taxonomy" id="293"/>
    <lineage>
        <taxon>Bacteria</taxon>
        <taxon>Pseudomonadati</taxon>
        <taxon>Pseudomonadota</taxon>
        <taxon>Alphaproteobacteria</taxon>
        <taxon>Caulobacterales</taxon>
        <taxon>Caulobacteraceae</taxon>
        <taxon>Brevundimonas</taxon>
    </lineage>
</organism>
<evidence type="ECO:0000313" key="3">
    <source>
        <dbReference type="Proteomes" id="UP000596117"/>
    </source>
</evidence>
<keyword evidence="3" id="KW-1185">Reference proteome</keyword>
<dbReference type="InterPro" id="IPR010982">
    <property type="entry name" value="Lambda_DNA-bd_dom_sf"/>
</dbReference>
<dbReference type="InterPro" id="IPR001387">
    <property type="entry name" value="Cro/C1-type_HTH"/>
</dbReference>
<dbReference type="PROSITE" id="PS50943">
    <property type="entry name" value="HTH_CROC1"/>
    <property type="match status" value="1"/>
</dbReference>